<comment type="subcellular location">
    <subcellularLocation>
        <location evidence="1">Membrane</location>
        <topology evidence="1">Multi-pass membrane protein</topology>
    </subcellularLocation>
</comment>
<reference evidence="6 7" key="1">
    <citation type="journal article" date="2016" name="Front. Microbiol.">
        <title>Comprehensive Phylogenetic Analysis of Bovine Non-aureus Staphylococci Species Based on Whole-Genome Sequencing.</title>
        <authorList>
            <person name="Naushad S."/>
            <person name="Barkema H.W."/>
            <person name="Luby C."/>
            <person name="Condas L.A."/>
            <person name="Nobrega D.B."/>
            <person name="Carson D.A."/>
            <person name="De Buck J."/>
        </authorList>
    </citation>
    <scope>NUCLEOTIDE SEQUENCE [LARGE SCALE GENOMIC DNA]</scope>
    <source>
        <strain evidence="6 7">SNUC 1231</strain>
    </source>
</reference>
<sequence>MAESAQHTHQQQSKNKSKSHAYGKVWLFFVYYWIIFGVGCYFGQYLPMEWRKPLSFVLLGLVLITVISNRARKYGLVISHIYAIVVGLLSYATFTIYLQNLGPEVFYKNIILAITAFIAFGIIGYFLIGNASSMGKYLFVTLIALIVASLIGMFIQNPIFHTIITVVGLLLFLLYTLYDFNRMKRGQFSPREMGFNLFINLLHIIKYVLNLANRFKK</sequence>
<dbReference type="GO" id="GO:0016020">
    <property type="term" value="C:membrane"/>
    <property type="evidence" value="ECO:0007669"/>
    <property type="project" value="UniProtKB-SubCell"/>
</dbReference>
<dbReference type="AlphaFoldDB" id="A0A9Q6HNP1"/>
<organism evidence="6 7">
    <name type="scientific">Staphylococcus succinus</name>
    <dbReference type="NCBI Taxonomy" id="61015"/>
    <lineage>
        <taxon>Bacteria</taxon>
        <taxon>Bacillati</taxon>
        <taxon>Bacillota</taxon>
        <taxon>Bacilli</taxon>
        <taxon>Bacillales</taxon>
        <taxon>Staphylococcaceae</taxon>
        <taxon>Staphylococcus</taxon>
    </lineage>
</organism>
<evidence type="ECO:0000256" key="1">
    <source>
        <dbReference type="ARBA" id="ARBA00004141"/>
    </source>
</evidence>
<name>A0A9Q6HNP1_9STAP</name>
<dbReference type="Pfam" id="PF01027">
    <property type="entry name" value="Bax1-I"/>
    <property type="match status" value="1"/>
</dbReference>
<evidence type="ECO:0000313" key="7">
    <source>
        <dbReference type="Proteomes" id="UP000241960"/>
    </source>
</evidence>
<dbReference type="Proteomes" id="UP000241960">
    <property type="component" value="Unassembled WGS sequence"/>
</dbReference>
<gene>
    <name evidence="6" type="ORF">BU058_09620</name>
</gene>
<accession>A0A9Q6HNP1</accession>
<comment type="caution">
    <text evidence="6">The sequence shown here is derived from an EMBL/GenBank/DDBJ whole genome shotgun (WGS) entry which is preliminary data.</text>
</comment>
<evidence type="ECO:0000313" key="6">
    <source>
        <dbReference type="EMBL" id="PTI74833.1"/>
    </source>
</evidence>
<evidence type="ECO:0000256" key="3">
    <source>
        <dbReference type="ARBA" id="ARBA00022989"/>
    </source>
</evidence>
<feature type="transmembrane region" description="Helical" evidence="5">
    <location>
        <begin position="21"/>
        <end position="44"/>
    </location>
</feature>
<dbReference type="InterPro" id="IPR006214">
    <property type="entry name" value="Bax_inhibitor_1-related"/>
</dbReference>
<keyword evidence="3 5" id="KW-1133">Transmembrane helix</keyword>
<feature type="transmembrane region" description="Helical" evidence="5">
    <location>
        <begin position="110"/>
        <end position="128"/>
    </location>
</feature>
<keyword evidence="4 5" id="KW-0472">Membrane</keyword>
<dbReference type="EMBL" id="PZFQ01000032">
    <property type="protein sequence ID" value="PTI74833.1"/>
    <property type="molecule type" value="Genomic_DNA"/>
</dbReference>
<evidence type="ECO:0000256" key="5">
    <source>
        <dbReference type="SAM" id="Phobius"/>
    </source>
</evidence>
<dbReference type="RefSeq" id="WP_073504919.1">
    <property type="nucleotide sequence ID" value="NZ_CP018199.1"/>
</dbReference>
<feature type="transmembrane region" description="Helical" evidence="5">
    <location>
        <begin position="74"/>
        <end position="98"/>
    </location>
</feature>
<evidence type="ECO:0000256" key="4">
    <source>
        <dbReference type="ARBA" id="ARBA00023136"/>
    </source>
</evidence>
<protein>
    <submittedName>
        <fullName evidence="6">Uncharacterized protein</fullName>
    </submittedName>
</protein>
<evidence type="ECO:0000256" key="2">
    <source>
        <dbReference type="ARBA" id="ARBA00022692"/>
    </source>
</evidence>
<feature type="transmembrane region" description="Helical" evidence="5">
    <location>
        <begin position="50"/>
        <end position="67"/>
    </location>
</feature>
<keyword evidence="2 5" id="KW-0812">Transmembrane</keyword>
<feature type="transmembrane region" description="Helical" evidence="5">
    <location>
        <begin position="137"/>
        <end position="155"/>
    </location>
</feature>
<feature type="transmembrane region" description="Helical" evidence="5">
    <location>
        <begin position="161"/>
        <end position="181"/>
    </location>
</feature>
<proteinExistence type="predicted"/>